<feature type="compositionally biased region" description="Polar residues" evidence="1">
    <location>
        <begin position="1"/>
        <end position="10"/>
    </location>
</feature>
<dbReference type="Proteomes" id="UP000000998">
    <property type="component" value="Chromosome"/>
</dbReference>
<dbReference type="GO" id="GO:0035438">
    <property type="term" value="F:cyclic-di-GMP binding"/>
    <property type="evidence" value="ECO:0007669"/>
    <property type="project" value="InterPro"/>
</dbReference>
<feature type="region of interest" description="Disordered" evidence="1">
    <location>
        <begin position="1"/>
        <end position="21"/>
    </location>
</feature>
<dbReference type="KEGG" id="maq:Maqu_2733"/>
<dbReference type="HOGENOM" id="CLU_1893707_0_0_6"/>
<dbReference type="InterPro" id="IPR009875">
    <property type="entry name" value="PilZ_domain"/>
</dbReference>
<dbReference type="STRING" id="351348.Maqu_2733"/>
<organism evidence="3 4">
    <name type="scientific">Marinobacter nauticus (strain ATCC 700491 / DSM 11845 / VT8)</name>
    <name type="common">Marinobacter aquaeolei</name>
    <dbReference type="NCBI Taxonomy" id="351348"/>
    <lineage>
        <taxon>Bacteria</taxon>
        <taxon>Pseudomonadati</taxon>
        <taxon>Pseudomonadota</taxon>
        <taxon>Gammaproteobacteria</taxon>
        <taxon>Pseudomonadales</taxon>
        <taxon>Marinobacteraceae</taxon>
        <taxon>Marinobacter</taxon>
    </lineage>
</organism>
<dbReference type="AlphaFoldDB" id="A1U489"/>
<reference evidence="4" key="1">
    <citation type="journal article" date="2011" name="Appl. Environ. Microbiol.">
        <title>Genomic potential of Marinobacter aquaeolei, a biogeochemical 'opportunitroph'.</title>
        <authorList>
            <person name="Singer E."/>
            <person name="Webb E.A."/>
            <person name="Nelson W.C."/>
            <person name="Heidelberg J.F."/>
            <person name="Ivanova N."/>
            <person name="Pati A."/>
            <person name="Edwards K.J."/>
        </authorList>
    </citation>
    <scope>NUCLEOTIDE SEQUENCE [LARGE SCALE GENOMIC DNA]</scope>
    <source>
        <strain evidence="4">ATCC 700491 / DSM 11845 / VT8</strain>
    </source>
</reference>
<feature type="domain" description="PilZ" evidence="2">
    <location>
        <begin position="26"/>
        <end position="142"/>
    </location>
</feature>
<name>A1U489_MARN8</name>
<dbReference type="Pfam" id="PF07238">
    <property type="entry name" value="PilZ"/>
    <property type="match status" value="1"/>
</dbReference>
<proteinExistence type="predicted"/>
<sequence>MGKATSFQTTHARRVNMKPLAAKPNLRNQQRVDVSTDITIEKPDGCCLTCQVSNLSRSGVMLSCDQDTVKQLVPGLKTPAPGHWIEVKTRFSVPVIANQPVTVLADGNIVHMRRIARDEFQIGIQFCEFEGNGFDYVDRYVAKLLSDARNPSSEAH</sequence>
<evidence type="ECO:0000313" key="4">
    <source>
        <dbReference type="Proteomes" id="UP000000998"/>
    </source>
</evidence>
<dbReference type="SUPFAM" id="SSF141371">
    <property type="entry name" value="PilZ domain-like"/>
    <property type="match status" value="1"/>
</dbReference>
<dbReference type="Gene3D" id="2.40.10.220">
    <property type="entry name" value="predicted glycosyltransferase like domains"/>
    <property type="match status" value="1"/>
</dbReference>
<protein>
    <submittedName>
        <fullName evidence="3">Type IV pilus assembly PilZ</fullName>
    </submittedName>
</protein>
<evidence type="ECO:0000313" key="3">
    <source>
        <dbReference type="EMBL" id="ABM19808.1"/>
    </source>
</evidence>
<accession>A1U489</accession>
<evidence type="ECO:0000256" key="1">
    <source>
        <dbReference type="SAM" id="MobiDB-lite"/>
    </source>
</evidence>
<gene>
    <name evidence="3" type="ordered locus">Maqu_2733</name>
</gene>
<dbReference type="eggNOG" id="ENOG502ZR9K">
    <property type="taxonomic scope" value="Bacteria"/>
</dbReference>
<dbReference type="EMBL" id="CP000514">
    <property type="protein sequence ID" value="ABM19808.1"/>
    <property type="molecule type" value="Genomic_DNA"/>
</dbReference>
<evidence type="ECO:0000259" key="2">
    <source>
        <dbReference type="Pfam" id="PF07238"/>
    </source>
</evidence>